<proteinExistence type="predicted"/>
<organism evidence="1 2">
    <name type="scientific">Fusarium gaditjirri</name>
    <dbReference type="NCBI Taxonomy" id="282569"/>
    <lineage>
        <taxon>Eukaryota</taxon>
        <taxon>Fungi</taxon>
        <taxon>Dikarya</taxon>
        <taxon>Ascomycota</taxon>
        <taxon>Pezizomycotina</taxon>
        <taxon>Sordariomycetes</taxon>
        <taxon>Hypocreomycetidae</taxon>
        <taxon>Hypocreales</taxon>
        <taxon>Nectriaceae</taxon>
        <taxon>Fusarium</taxon>
        <taxon>Fusarium nisikadoi species complex</taxon>
    </lineage>
</organism>
<dbReference type="AlphaFoldDB" id="A0A8H4WNR0"/>
<keyword evidence="2" id="KW-1185">Reference proteome</keyword>
<name>A0A8H4WNR0_9HYPO</name>
<reference evidence="1" key="2">
    <citation type="submission" date="2020-05" db="EMBL/GenBank/DDBJ databases">
        <authorList>
            <person name="Kim H.-S."/>
            <person name="Proctor R.H."/>
            <person name="Brown D.W."/>
        </authorList>
    </citation>
    <scope>NUCLEOTIDE SEQUENCE</scope>
    <source>
        <strain evidence="1">NRRL 45417</strain>
    </source>
</reference>
<dbReference type="OrthoDB" id="4167490at2759"/>
<accession>A0A8H4WNR0</accession>
<gene>
    <name evidence="1" type="ORF">FGADI_12179</name>
</gene>
<evidence type="ECO:0000313" key="2">
    <source>
        <dbReference type="Proteomes" id="UP000604273"/>
    </source>
</evidence>
<sequence>MFLQTTFLQVDAFRTSTSMANGRHFLFIEGICIWVVNLSHTRFSKAHIGLNPPKKMKRSLSSVLASRSTRWRPAIQALPAEILESIFLYSANVALPRSAPIIGSKLSGRATLIRFIIWAFQETWEQSFGDPEKFGALDKNLVSGDWQLQSTILCLPWITAEFILQAQQTWVEKHAKDQHYRHYLPRLDDDGDPFIYGHSHHFEGGVGHFNSQECFEADYQEVLSWKPFERVGSWGGCDIHPKVRVPTILITGPWDEKNLRLLFWLRRSGLVYGLEEHDRSWEIQLDCLRNAFIDAPEPNVVVTNLIDLTALCQGLPRDIAREQRRRIDQRLKWGADSVISKEILRQVYGAIGMFHDGFGTSSSPK</sequence>
<dbReference type="Proteomes" id="UP000604273">
    <property type="component" value="Unassembled WGS sequence"/>
</dbReference>
<protein>
    <submittedName>
        <fullName evidence="1">Uncharacterized protein</fullName>
    </submittedName>
</protein>
<reference evidence="1" key="1">
    <citation type="journal article" date="2020" name="BMC Genomics">
        <title>Correction to: Identification and distribution of gene clusters required for synthesis of sphingolipid metabolism inhibitors in diverse species of the filamentous fungus Fusarium.</title>
        <authorList>
            <person name="Kim H.S."/>
            <person name="Lohmar J.M."/>
            <person name="Busman M."/>
            <person name="Brown D.W."/>
            <person name="Naumann T.A."/>
            <person name="Divon H.H."/>
            <person name="Lysoe E."/>
            <person name="Uhlig S."/>
            <person name="Proctor R.H."/>
        </authorList>
    </citation>
    <scope>NUCLEOTIDE SEQUENCE</scope>
    <source>
        <strain evidence="1">NRRL 45417</strain>
    </source>
</reference>
<dbReference type="EMBL" id="JABFAI010000382">
    <property type="protein sequence ID" value="KAF4945123.1"/>
    <property type="molecule type" value="Genomic_DNA"/>
</dbReference>
<evidence type="ECO:0000313" key="1">
    <source>
        <dbReference type="EMBL" id="KAF4945123.1"/>
    </source>
</evidence>
<comment type="caution">
    <text evidence="1">The sequence shown here is derived from an EMBL/GenBank/DDBJ whole genome shotgun (WGS) entry which is preliminary data.</text>
</comment>